<dbReference type="SUPFAM" id="SSF101936">
    <property type="entry name" value="DNA-binding pseudobarrel domain"/>
    <property type="match status" value="1"/>
</dbReference>
<evidence type="ECO:0000256" key="9">
    <source>
        <dbReference type="SAM" id="Phobius"/>
    </source>
</evidence>
<evidence type="ECO:0000256" key="3">
    <source>
        <dbReference type="ARBA" id="ARBA00023015"/>
    </source>
</evidence>
<keyword evidence="9" id="KW-0472">Membrane</keyword>
<keyword evidence="2 7" id="KW-0677">Repeat</keyword>
<gene>
    <name evidence="10" type="ORF">POM88_054367</name>
</gene>
<comment type="subcellular location">
    <subcellularLocation>
        <location evidence="1">Nucleus</location>
    </subcellularLocation>
</comment>
<keyword evidence="3" id="KW-0805">Transcription regulation</keyword>
<keyword evidence="11" id="KW-1185">Reference proteome</keyword>
<dbReference type="EMBL" id="JAUIZM010000038">
    <property type="protein sequence ID" value="KAK1351394.1"/>
    <property type="molecule type" value="Genomic_DNA"/>
</dbReference>
<feature type="compositionally biased region" description="Basic residues" evidence="8">
    <location>
        <begin position="209"/>
        <end position="222"/>
    </location>
</feature>
<evidence type="ECO:0000313" key="11">
    <source>
        <dbReference type="Proteomes" id="UP001237642"/>
    </source>
</evidence>
<dbReference type="GO" id="GO:0003677">
    <property type="term" value="F:DNA binding"/>
    <property type="evidence" value="ECO:0007669"/>
    <property type="project" value="UniProtKB-KW"/>
</dbReference>
<dbReference type="InterPro" id="IPR003340">
    <property type="entry name" value="B3_DNA-bd"/>
</dbReference>
<dbReference type="PANTHER" id="PTHR31096:SF22">
    <property type="entry name" value="ACT DOMAIN-CONTAINING PROTEIN ACR4"/>
    <property type="match status" value="1"/>
</dbReference>
<dbReference type="PANTHER" id="PTHR31096">
    <property type="entry name" value="ACT DOMAIN-CONTAINING PROTEIN ACR4-RELATED"/>
    <property type="match status" value="1"/>
</dbReference>
<dbReference type="CDD" id="cd10017">
    <property type="entry name" value="B3_DNA"/>
    <property type="match status" value="1"/>
</dbReference>
<evidence type="ECO:0000256" key="1">
    <source>
        <dbReference type="ARBA" id="ARBA00004123"/>
    </source>
</evidence>
<dbReference type="SUPFAM" id="SSF55021">
    <property type="entry name" value="ACT-like"/>
    <property type="match status" value="1"/>
</dbReference>
<evidence type="ECO:0000256" key="5">
    <source>
        <dbReference type="ARBA" id="ARBA00023163"/>
    </source>
</evidence>
<reference evidence="10" key="1">
    <citation type="submission" date="2023-02" db="EMBL/GenBank/DDBJ databases">
        <title>Genome of toxic invasive species Heracleum sosnowskyi carries increased number of genes despite the absence of recent whole-genome duplications.</title>
        <authorList>
            <person name="Schelkunov M."/>
            <person name="Shtratnikova V."/>
            <person name="Makarenko M."/>
            <person name="Klepikova A."/>
            <person name="Omelchenko D."/>
            <person name="Novikova G."/>
            <person name="Obukhova E."/>
            <person name="Bogdanov V."/>
            <person name="Penin A."/>
            <person name="Logacheva M."/>
        </authorList>
    </citation>
    <scope>NUCLEOTIDE SEQUENCE</scope>
    <source>
        <strain evidence="10">Hsosn_3</strain>
        <tissue evidence="10">Leaf</tissue>
    </source>
</reference>
<feature type="region of interest" description="Disordered" evidence="8">
    <location>
        <begin position="209"/>
        <end position="238"/>
    </location>
</feature>
<keyword evidence="4" id="KW-0238">DNA-binding</keyword>
<keyword evidence="6" id="KW-0539">Nucleus</keyword>
<evidence type="ECO:0000313" key="10">
    <source>
        <dbReference type="EMBL" id="KAK1351394.1"/>
    </source>
</evidence>
<dbReference type="GO" id="GO:0016597">
    <property type="term" value="F:amino acid binding"/>
    <property type="evidence" value="ECO:0007669"/>
    <property type="project" value="UniProtKB-UniRule"/>
</dbReference>
<dbReference type="InterPro" id="IPR045865">
    <property type="entry name" value="ACT-like_dom_sf"/>
</dbReference>
<dbReference type="AlphaFoldDB" id="A0AAD8LX36"/>
<dbReference type="InterPro" id="IPR015300">
    <property type="entry name" value="DNA-bd_pseudobarrel_sf"/>
</dbReference>
<keyword evidence="9" id="KW-1133">Transmembrane helix</keyword>
<sequence length="619" mass="70435">MNSEEEEAALILCSMKNSKVDSTTSLQLEETRVSILKKHKLQHPSSLSPLSNNTRLLSLVPPSLAEVIGDCSTPFDKRLTGSDIQENQVRLLLKYRHVMQFLNPLLRPSEIYKIKKSGLTVCVYDSNGKMYEMVFSLWGTKAYVITTRNWFQFCVDHGFQTLLDWVTVWMFRHTLTGRICFVITSERRIFSKAIEPVFHLPAAARKKRSKGCSRSSNLKRRRLNDDGETGGGPLSWQKETYTSFSKDMDDEYEKLFRRINPPRVVIDNESCNHATVIQVDTYISSDGGWFMDVFNVTDQDGNEITEVDVLDYIYKALRPDSSNFGYSIRRSVGVKSAMVHIVIELIRFDKPGLLSELCALLNLKCNVLHAEETGEPLSWQKGTYISFSQDMDDEYEKLIRRMNPPRVVIDNESCKHATVIQVCLFLVLFVYPFVINGVLTDLNLTISKAYISSDGGWFVNVFNVTDQDGNEITEVDALGPDSNSRYSIRRSVGVKSALVNTAIELIRSDKPRLLSELSALLTHLKCNVASAEMWTHNTRAAAMVQVTNEETGGAITDSERLSVIKQLCVMFLMCKTVISQEITHTERRLHQMMFADWDYERDSDEVAEDRSRPEVNVIN</sequence>
<reference evidence="10" key="2">
    <citation type="submission" date="2023-05" db="EMBL/GenBank/DDBJ databases">
        <authorList>
            <person name="Schelkunov M.I."/>
        </authorList>
    </citation>
    <scope>NUCLEOTIDE SEQUENCE</scope>
    <source>
        <strain evidence="10">Hsosn_3</strain>
        <tissue evidence="10">Leaf</tissue>
    </source>
</reference>
<dbReference type="InterPro" id="IPR040217">
    <property type="entry name" value="ACR1-12"/>
</dbReference>
<evidence type="ECO:0000256" key="7">
    <source>
        <dbReference type="RuleBase" id="RU369043"/>
    </source>
</evidence>
<accession>A0AAD8LX36</accession>
<keyword evidence="9" id="KW-0812">Transmembrane</keyword>
<dbReference type="Gene3D" id="2.40.330.10">
    <property type="entry name" value="DNA-binding pseudobarrel domain"/>
    <property type="match status" value="1"/>
</dbReference>
<dbReference type="GO" id="GO:0005634">
    <property type="term" value="C:nucleus"/>
    <property type="evidence" value="ECO:0007669"/>
    <property type="project" value="UniProtKB-SubCell"/>
</dbReference>
<proteinExistence type="predicted"/>
<keyword evidence="5" id="KW-0804">Transcription</keyword>
<organism evidence="10 11">
    <name type="scientific">Heracleum sosnowskyi</name>
    <dbReference type="NCBI Taxonomy" id="360622"/>
    <lineage>
        <taxon>Eukaryota</taxon>
        <taxon>Viridiplantae</taxon>
        <taxon>Streptophyta</taxon>
        <taxon>Embryophyta</taxon>
        <taxon>Tracheophyta</taxon>
        <taxon>Spermatophyta</taxon>
        <taxon>Magnoliopsida</taxon>
        <taxon>eudicotyledons</taxon>
        <taxon>Gunneridae</taxon>
        <taxon>Pentapetalae</taxon>
        <taxon>asterids</taxon>
        <taxon>campanulids</taxon>
        <taxon>Apiales</taxon>
        <taxon>Apiaceae</taxon>
        <taxon>Apioideae</taxon>
        <taxon>apioid superclade</taxon>
        <taxon>Tordylieae</taxon>
        <taxon>Tordyliinae</taxon>
        <taxon>Heracleum</taxon>
    </lineage>
</organism>
<dbReference type="Proteomes" id="UP001237642">
    <property type="component" value="Unassembled WGS sequence"/>
</dbReference>
<dbReference type="Gene3D" id="3.30.70.260">
    <property type="match status" value="1"/>
</dbReference>
<protein>
    <recommendedName>
        <fullName evidence="7">ACT domain-containing protein ACR</fullName>
    </recommendedName>
    <alternativeName>
        <fullName evidence="7">Protein ACT DOMAIN REPEATS</fullName>
    </alternativeName>
</protein>
<evidence type="ECO:0000256" key="4">
    <source>
        <dbReference type="ARBA" id="ARBA00023125"/>
    </source>
</evidence>
<comment type="function">
    <text evidence="7">Binds amino acids.</text>
</comment>
<feature type="transmembrane region" description="Helical" evidence="9">
    <location>
        <begin position="419"/>
        <end position="439"/>
    </location>
</feature>
<evidence type="ECO:0000256" key="2">
    <source>
        <dbReference type="ARBA" id="ARBA00022737"/>
    </source>
</evidence>
<evidence type="ECO:0000256" key="6">
    <source>
        <dbReference type="ARBA" id="ARBA00023242"/>
    </source>
</evidence>
<name>A0AAD8LX36_9APIA</name>
<comment type="caution">
    <text evidence="10">The sequence shown here is derived from an EMBL/GenBank/DDBJ whole genome shotgun (WGS) entry which is preliminary data.</text>
</comment>
<evidence type="ECO:0000256" key="8">
    <source>
        <dbReference type="SAM" id="MobiDB-lite"/>
    </source>
</evidence>